<keyword evidence="3" id="KW-0342">GTP-binding</keyword>
<reference evidence="6" key="1">
    <citation type="submission" date="2022-11" db="UniProtKB">
        <authorList>
            <consortium name="EnsemblMetazoa"/>
        </authorList>
    </citation>
    <scope>IDENTIFICATION</scope>
</reference>
<dbReference type="OMA" id="FAYNRIA"/>
<dbReference type="RefSeq" id="XP_020896678.1">
    <property type="nucleotide sequence ID" value="XM_021041019.2"/>
</dbReference>
<dbReference type="GeneID" id="110235550"/>
<protein>
    <recommendedName>
        <fullName evidence="4">Intraflagellar transport protein 22 homolog</fullName>
    </recommendedName>
    <alternativeName>
        <fullName evidence="5">Rab-like protein 5</fullName>
    </alternativeName>
</protein>
<evidence type="ECO:0000256" key="3">
    <source>
        <dbReference type="ARBA" id="ARBA00023134"/>
    </source>
</evidence>
<dbReference type="KEGG" id="epa:110235550"/>
<dbReference type="PANTHER" id="PTHR24073">
    <property type="entry name" value="DRAB5-RELATED"/>
    <property type="match status" value="1"/>
</dbReference>
<dbReference type="EnsemblMetazoa" id="XM_021041019.2">
    <property type="protein sequence ID" value="XP_020896678.1"/>
    <property type="gene ID" value="LOC110235550"/>
</dbReference>
<evidence type="ECO:0000256" key="4">
    <source>
        <dbReference type="ARBA" id="ARBA00040799"/>
    </source>
</evidence>
<name>A0A913WZV6_EXADI</name>
<keyword evidence="2" id="KW-0547">Nucleotide-binding</keyword>
<dbReference type="OrthoDB" id="275177at2759"/>
<dbReference type="Pfam" id="PF08477">
    <property type="entry name" value="Roc"/>
    <property type="match status" value="1"/>
</dbReference>
<dbReference type="GO" id="GO:0030990">
    <property type="term" value="C:intraciliary transport particle"/>
    <property type="evidence" value="ECO:0007669"/>
    <property type="project" value="UniProtKB-ARBA"/>
</dbReference>
<dbReference type="Proteomes" id="UP000887567">
    <property type="component" value="Unplaced"/>
</dbReference>
<dbReference type="InterPro" id="IPR027417">
    <property type="entry name" value="P-loop_NTPase"/>
</dbReference>
<dbReference type="Gene3D" id="3.40.50.300">
    <property type="entry name" value="P-loop containing nucleotide triphosphate hydrolases"/>
    <property type="match status" value="1"/>
</dbReference>
<evidence type="ECO:0000256" key="5">
    <source>
        <dbReference type="ARBA" id="ARBA00041562"/>
    </source>
</evidence>
<dbReference type="AlphaFoldDB" id="A0A913WZV6"/>
<dbReference type="FunFam" id="3.40.50.300:FF:001100">
    <property type="entry name" value="intraflagellar transport protein 22 homolog"/>
    <property type="match status" value="1"/>
</dbReference>
<evidence type="ECO:0000313" key="6">
    <source>
        <dbReference type="EnsemblMetazoa" id="XP_020896678.1"/>
    </source>
</evidence>
<evidence type="ECO:0000256" key="2">
    <source>
        <dbReference type="ARBA" id="ARBA00022741"/>
    </source>
</evidence>
<dbReference type="SUPFAM" id="SSF52540">
    <property type="entry name" value="P-loop containing nucleoside triphosphate hydrolases"/>
    <property type="match status" value="1"/>
</dbReference>
<evidence type="ECO:0000313" key="7">
    <source>
        <dbReference type="Proteomes" id="UP000887567"/>
    </source>
</evidence>
<keyword evidence="7" id="KW-1185">Reference proteome</keyword>
<dbReference type="GO" id="GO:0005525">
    <property type="term" value="F:GTP binding"/>
    <property type="evidence" value="ECO:0007669"/>
    <property type="project" value="UniProtKB-KW"/>
</dbReference>
<dbReference type="GO" id="GO:0005929">
    <property type="term" value="C:cilium"/>
    <property type="evidence" value="ECO:0007669"/>
    <property type="project" value="UniProtKB-ARBA"/>
</dbReference>
<sequence length="266" mass="30189">MSMTFISQMYNLFCLKKFLSTTFSDLVPFSLMSYKRRQSKLAAAAAAEQALRTEKKIVTASKNKGRAKKKSSAPVYLGMFTAKILIIGPCESGKTVLANFLSDATETSGGEYHPTQGVRILEFECNNIEVSLSRTANCEVELWDCSGDHRFSTCWPALQNDTNGVVMVYNPDQPNHDKELETWYTQFVQEQWLRDSQCLIFAHHKPMAPERVRTQVPQTLSKVPCVHTNLDEDPDSVREEFKNFLGQVLSNLTDKRDQEELSIMNN</sequence>
<comment type="similarity">
    <text evidence="1">Belongs to the small GTPase superfamily. Rab family.</text>
</comment>
<organism evidence="6 7">
    <name type="scientific">Exaiptasia diaphana</name>
    <name type="common">Tropical sea anemone</name>
    <name type="synonym">Aiptasia pulchella</name>
    <dbReference type="NCBI Taxonomy" id="2652724"/>
    <lineage>
        <taxon>Eukaryota</taxon>
        <taxon>Metazoa</taxon>
        <taxon>Cnidaria</taxon>
        <taxon>Anthozoa</taxon>
        <taxon>Hexacorallia</taxon>
        <taxon>Actiniaria</taxon>
        <taxon>Aiptasiidae</taxon>
        <taxon>Exaiptasia</taxon>
    </lineage>
</organism>
<proteinExistence type="inferred from homology"/>
<evidence type="ECO:0000256" key="1">
    <source>
        <dbReference type="ARBA" id="ARBA00006270"/>
    </source>
</evidence>
<accession>A0A913WZV6</accession>